<comment type="caution">
    <text evidence="2">The sequence shown here is derived from an EMBL/GenBank/DDBJ whole genome shotgun (WGS) entry which is preliminary data.</text>
</comment>
<evidence type="ECO:0000256" key="1">
    <source>
        <dbReference type="SAM" id="SignalP"/>
    </source>
</evidence>
<keyword evidence="1" id="KW-0732">Signal</keyword>
<reference evidence="2 3" key="1">
    <citation type="submission" date="2012-12" db="EMBL/GenBank/DDBJ databases">
        <title>Genome assembly of Marinobacter sp. AK21.</title>
        <authorList>
            <person name="Khatri I."/>
            <person name="Kumar R."/>
            <person name="Vaidya B."/>
            <person name="Subramanian S."/>
            <person name="Pinnaka A."/>
        </authorList>
    </citation>
    <scope>NUCLEOTIDE SEQUENCE [LARGE SCALE GENOMIC DNA]</scope>
    <source>
        <strain evidence="2 3">AK21</strain>
    </source>
</reference>
<evidence type="ECO:0000313" key="3">
    <source>
        <dbReference type="Proteomes" id="UP000035057"/>
    </source>
</evidence>
<accession>A0A072N5Z2</accession>
<sequence>MNRLRRCARGAALAVAVAGSLSAVAAPQTGLEQRPGCFISGNRAFPVVLEIARTFNERQRGLMERTRLAEHTGMLFIYDQNRSPDHGFWMYNTLIPLDIAYLSSSKRIVNIQTMTPCASSDSSQCPTYPAGKPFRYAIEMNSGYFETNRIGVGDRLLVGATNCPE</sequence>
<feature type="signal peptide" evidence="1">
    <location>
        <begin position="1"/>
        <end position="25"/>
    </location>
</feature>
<dbReference type="AlphaFoldDB" id="A0A072N5Z2"/>
<proteinExistence type="predicted"/>
<evidence type="ECO:0008006" key="4">
    <source>
        <dbReference type="Google" id="ProtNLM"/>
    </source>
</evidence>
<feature type="chain" id="PRO_5001680363" description="DUF192 domain-containing protein" evidence="1">
    <location>
        <begin position="26"/>
        <end position="165"/>
    </location>
</feature>
<dbReference type="OrthoDB" id="5526466at2"/>
<dbReference type="PANTHER" id="PTHR37953">
    <property type="entry name" value="UPF0127 PROTEIN MJ1496"/>
    <property type="match status" value="1"/>
</dbReference>
<dbReference type="EMBL" id="ANIE01000003">
    <property type="protein sequence ID" value="KEF32398.1"/>
    <property type="molecule type" value="Genomic_DNA"/>
</dbReference>
<evidence type="ECO:0000313" key="2">
    <source>
        <dbReference type="EMBL" id="KEF32398.1"/>
    </source>
</evidence>
<dbReference type="STRING" id="1137280.D777_01032"/>
<organism evidence="2 3">
    <name type="scientific">Marinobacter nitratireducens</name>
    <dbReference type="NCBI Taxonomy" id="1137280"/>
    <lineage>
        <taxon>Bacteria</taxon>
        <taxon>Pseudomonadati</taxon>
        <taxon>Pseudomonadota</taxon>
        <taxon>Gammaproteobacteria</taxon>
        <taxon>Pseudomonadales</taxon>
        <taxon>Marinobacteraceae</taxon>
        <taxon>Marinobacter</taxon>
    </lineage>
</organism>
<dbReference type="Proteomes" id="UP000035057">
    <property type="component" value="Unassembled WGS sequence"/>
</dbReference>
<dbReference type="InterPro" id="IPR003795">
    <property type="entry name" value="DUF192"/>
</dbReference>
<protein>
    <recommendedName>
        <fullName evidence="4">DUF192 domain-containing protein</fullName>
    </recommendedName>
</protein>
<dbReference type="PANTHER" id="PTHR37953:SF1">
    <property type="entry name" value="UPF0127 PROTEIN MJ1496"/>
    <property type="match status" value="1"/>
</dbReference>
<keyword evidence="3" id="KW-1185">Reference proteome</keyword>
<dbReference type="InterPro" id="IPR038695">
    <property type="entry name" value="Saro_0823-like_sf"/>
</dbReference>
<dbReference type="PATRIC" id="fig|1137280.3.peg.848"/>
<gene>
    <name evidence="2" type="ORF">D777_01032</name>
</gene>
<name>A0A072N5Z2_9GAMM</name>
<dbReference type="Gene3D" id="2.60.120.1140">
    <property type="entry name" value="Protein of unknown function DUF192"/>
    <property type="match status" value="1"/>
</dbReference>
<dbReference type="Pfam" id="PF02643">
    <property type="entry name" value="DUF192"/>
    <property type="match status" value="1"/>
</dbReference>